<dbReference type="GO" id="GO:0000978">
    <property type="term" value="F:RNA polymerase II cis-regulatory region sequence-specific DNA binding"/>
    <property type="evidence" value="ECO:0007669"/>
    <property type="project" value="TreeGrafter"/>
</dbReference>
<feature type="region of interest" description="Disordered" evidence="9">
    <location>
        <begin position="349"/>
        <end position="377"/>
    </location>
</feature>
<dbReference type="FunFam" id="3.30.50.10:FF:000002">
    <property type="entry name" value="Gata transcription factor gatad"/>
    <property type="match status" value="1"/>
</dbReference>
<dbReference type="Proteomes" id="UP000887565">
    <property type="component" value="Unplaced"/>
</dbReference>
<comment type="subcellular location">
    <subcellularLocation>
        <location evidence="1">Nucleus</location>
    </subcellularLocation>
</comment>
<dbReference type="InterPro" id="IPR039355">
    <property type="entry name" value="Transcription_factor_GATA"/>
</dbReference>
<dbReference type="Gene3D" id="3.30.50.10">
    <property type="entry name" value="Erythroid Transcription Factor GATA-1, subunit A"/>
    <property type="match status" value="1"/>
</dbReference>
<keyword evidence="2" id="KW-0479">Metal-binding</keyword>
<dbReference type="PRINTS" id="PR00619">
    <property type="entry name" value="GATAZNFINGER"/>
</dbReference>
<protein>
    <submittedName>
        <fullName evidence="12">GATA-type domain-containing protein</fullName>
    </submittedName>
</protein>
<dbReference type="PANTHER" id="PTHR10071">
    <property type="entry name" value="TRANSCRIPTION FACTOR GATA FAMILY MEMBER"/>
    <property type="match status" value="1"/>
</dbReference>
<dbReference type="PANTHER" id="PTHR10071:SF281">
    <property type="entry name" value="BOX A-BINDING FACTOR-RELATED"/>
    <property type="match status" value="1"/>
</dbReference>
<dbReference type="InterPro" id="IPR000679">
    <property type="entry name" value="Znf_GATA"/>
</dbReference>
<evidence type="ECO:0000256" key="3">
    <source>
        <dbReference type="ARBA" id="ARBA00022771"/>
    </source>
</evidence>
<dbReference type="GO" id="GO:0000981">
    <property type="term" value="F:DNA-binding transcription factor activity, RNA polymerase II-specific"/>
    <property type="evidence" value="ECO:0007669"/>
    <property type="project" value="TreeGrafter"/>
</dbReference>
<feature type="region of interest" description="Disordered" evidence="9">
    <location>
        <begin position="60"/>
        <end position="81"/>
    </location>
</feature>
<accession>A0A915KYJ8</accession>
<name>A0A915KYJ8_ROMCU</name>
<evidence type="ECO:0000256" key="2">
    <source>
        <dbReference type="ARBA" id="ARBA00022723"/>
    </source>
</evidence>
<keyword evidence="11" id="KW-1185">Reference proteome</keyword>
<dbReference type="GO" id="GO:0045944">
    <property type="term" value="P:positive regulation of transcription by RNA polymerase II"/>
    <property type="evidence" value="ECO:0007669"/>
    <property type="project" value="TreeGrafter"/>
</dbReference>
<dbReference type="AlphaFoldDB" id="A0A915KYJ8"/>
<keyword evidence="7" id="KW-0539">Nucleus</keyword>
<dbReference type="PROSITE" id="PS00344">
    <property type="entry name" value="GATA_ZN_FINGER_1"/>
    <property type="match status" value="1"/>
</dbReference>
<dbReference type="PROSITE" id="PS50114">
    <property type="entry name" value="GATA_ZN_FINGER_2"/>
    <property type="match status" value="1"/>
</dbReference>
<dbReference type="CDD" id="cd00202">
    <property type="entry name" value="ZnF_GATA"/>
    <property type="match status" value="1"/>
</dbReference>
<keyword evidence="5" id="KW-0805">Transcription regulation</keyword>
<keyword evidence="3 8" id="KW-0863">Zinc-finger</keyword>
<sequence>MLDHFPQFKANTSKRQGLQCHNCQTTTTTLWRRNGDGEPVCNACGLYYKLHKVERPPNMRKEGIQTRKRKQKSVVGGGNGSGQLAASNGVTVVPSLSRNNNISCPVGLTSKSNCGAKSSSSTVSSKRSKANRNLDLYSARDFVKPQSPVLKDLRQPFQATQSSSYIGASYPIKPYVQQYSNQQQQTYPSPILQIVPQHDLTFYNNFGPLSAAADGASSAWISIPASEEQIMMTSASTAYYAAGQQPSSSYYGSSMLQSQNVGGYPPSAFNAISAQYLYDPSSMCVADSASMCAAADDKNVNVESSSVVDENAEATLRLEMANRRYVDSVNEESARAVAAISPVSVVESEYASSSSTSTPSAAASDNRRSANVSPNLV</sequence>
<evidence type="ECO:0000256" key="6">
    <source>
        <dbReference type="ARBA" id="ARBA00023163"/>
    </source>
</evidence>
<evidence type="ECO:0000313" key="12">
    <source>
        <dbReference type="WBParaSite" id="nRc.2.0.1.t43554-RA"/>
    </source>
</evidence>
<reference evidence="12" key="1">
    <citation type="submission" date="2022-11" db="UniProtKB">
        <authorList>
            <consortium name="WormBaseParasite"/>
        </authorList>
    </citation>
    <scope>IDENTIFICATION</scope>
</reference>
<dbReference type="GO" id="GO:0005634">
    <property type="term" value="C:nucleus"/>
    <property type="evidence" value="ECO:0007669"/>
    <property type="project" value="UniProtKB-SubCell"/>
</dbReference>
<evidence type="ECO:0000256" key="5">
    <source>
        <dbReference type="ARBA" id="ARBA00023015"/>
    </source>
</evidence>
<keyword evidence="6" id="KW-0804">Transcription</keyword>
<evidence type="ECO:0000256" key="7">
    <source>
        <dbReference type="ARBA" id="ARBA00023242"/>
    </source>
</evidence>
<dbReference type="Pfam" id="PF00320">
    <property type="entry name" value="GATA"/>
    <property type="match status" value="1"/>
</dbReference>
<dbReference type="InterPro" id="IPR013088">
    <property type="entry name" value="Znf_NHR/GATA"/>
</dbReference>
<feature type="domain" description="GATA-type" evidence="10">
    <location>
        <begin position="14"/>
        <end position="67"/>
    </location>
</feature>
<dbReference type="SUPFAM" id="SSF57716">
    <property type="entry name" value="Glucocorticoid receptor-like (DNA-binding domain)"/>
    <property type="match status" value="1"/>
</dbReference>
<dbReference type="GO" id="GO:0008270">
    <property type="term" value="F:zinc ion binding"/>
    <property type="evidence" value="ECO:0007669"/>
    <property type="project" value="UniProtKB-KW"/>
</dbReference>
<evidence type="ECO:0000256" key="8">
    <source>
        <dbReference type="PROSITE-ProRule" id="PRU00094"/>
    </source>
</evidence>
<keyword evidence="4" id="KW-0862">Zinc</keyword>
<evidence type="ECO:0000256" key="9">
    <source>
        <dbReference type="SAM" id="MobiDB-lite"/>
    </source>
</evidence>
<proteinExistence type="predicted"/>
<dbReference type="GO" id="GO:0045165">
    <property type="term" value="P:cell fate commitment"/>
    <property type="evidence" value="ECO:0007669"/>
    <property type="project" value="TreeGrafter"/>
</dbReference>
<evidence type="ECO:0000256" key="1">
    <source>
        <dbReference type="ARBA" id="ARBA00004123"/>
    </source>
</evidence>
<evidence type="ECO:0000313" key="11">
    <source>
        <dbReference type="Proteomes" id="UP000887565"/>
    </source>
</evidence>
<organism evidence="11 12">
    <name type="scientific">Romanomermis culicivorax</name>
    <name type="common">Nematode worm</name>
    <dbReference type="NCBI Taxonomy" id="13658"/>
    <lineage>
        <taxon>Eukaryota</taxon>
        <taxon>Metazoa</taxon>
        <taxon>Ecdysozoa</taxon>
        <taxon>Nematoda</taxon>
        <taxon>Enoplea</taxon>
        <taxon>Dorylaimia</taxon>
        <taxon>Mermithida</taxon>
        <taxon>Mermithoidea</taxon>
        <taxon>Mermithidae</taxon>
        <taxon>Romanomermis</taxon>
    </lineage>
</organism>
<evidence type="ECO:0000259" key="10">
    <source>
        <dbReference type="PROSITE" id="PS50114"/>
    </source>
</evidence>
<evidence type="ECO:0000256" key="4">
    <source>
        <dbReference type="ARBA" id="ARBA00022833"/>
    </source>
</evidence>
<dbReference type="GO" id="GO:0000122">
    <property type="term" value="P:negative regulation of transcription by RNA polymerase II"/>
    <property type="evidence" value="ECO:0007669"/>
    <property type="project" value="TreeGrafter"/>
</dbReference>
<dbReference type="WBParaSite" id="nRc.2.0.1.t43554-RA">
    <property type="protein sequence ID" value="nRc.2.0.1.t43554-RA"/>
    <property type="gene ID" value="nRc.2.0.1.g43554"/>
</dbReference>
<dbReference type="SMART" id="SM00401">
    <property type="entry name" value="ZnF_GATA"/>
    <property type="match status" value="1"/>
</dbReference>